<gene>
    <name evidence="3" type="primary">pavL</name>
    <name evidence="4" type="ORF">H0Z12_05270</name>
</gene>
<dbReference type="GO" id="GO:0042602">
    <property type="term" value="F:riboflavin reductase (NADPH) activity"/>
    <property type="evidence" value="ECO:0007669"/>
    <property type="project" value="TreeGrafter"/>
</dbReference>
<sequence length="159" mass="16866">MLDKSAFRHAMSHLPTAVTIVTSSGSCGAAACTVSSVCSVTDDPPTLLVCINRASNNNSVIRNNGSLCVSILSGEQSNIAMQCANHQVSVEERLALFDADVLVTGSPAVVDSVCCLDCRVDNIVESGTHSVFFCQVLSSKAFVGKDALVYYCRNYHRVS</sequence>
<dbReference type="Gene3D" id="2.30.110.10">
    <property type="entry name" value="Electron Transport, Fmn-binding Protein, Chain A"/>
    <property type="match status" value="1"/>
</dbReference>
<dbReference type="SUPFAM" id="SSF50475">
    <property type="entry name" value="FMN-binding split barrel"/>
    <property type="match status" value="1"/>
</dbReference>
<dbReference type="Pfam" id="PF01613">
    <property type="entry name" value="Flavin_Reduct"/>
    <property type="match status" value="1"/>
</dbReference>
<dbReference type="InterPro" id="IPR050268">
    <property type="entry name" value="NADH-dep_flavin_reductase"/>
</dbReference>
<accession>A0A224AE28</accession>
<feature type="domain" description="Flavin reductase like" evidence="2">
    <location>
        <begin position="11"/>
        <end position="157"/>
    </location>
</feature>
<dbReference type="GeneID" id="57270519"/>
<reference evidence="3" key="1">
    <citation type="submission" date="2017-01" db="EMBL/GenBank/DDBJ databases">
        <title>A novel genetic locus determining virulence of Pantoea ananatis.</title>
        <authorList>
            <person name="Takikawa Y."/>
            <person name="Kubota Y."/>
        </authorList>
    </citation>
    <scope>NUCLEOTIDE SEQUENCE</scope>
    <source>
        <strain evidence="3">SUPP2219</strain>
    </source>
</reference>
<dbReference type="PANTHER" id="PTHR30466:SF1">
    <property type="entry name" value="FMN REDUCTASE (NADH) RUTF"/>
    <property type="match status" value="1"/>
</dbReference>
<evidence type="ECO:0000256" key="1">
    <source>
        <dbReference type="ARBA" id="ARBA00023002"/>
    </source>
</evidence>
<proteinExistence type="predicted"/>
<dbReference type="InterPro" id="IPR012349">
    <property type="entry name" value="Split_barrel_FMN-bd"/>
</dbReference>
<dbReference type="PANTHER" id="PTHR30466">
    <property type="entry name" value="FLAVIN REDUCTASE"/>
    <property type="match status" value="1"/>
</dbReference>
<dbReference type="Proteomes" id="UP000663901">
    <property type="component" value="Chromosome"/>
</dbReference>
<organism evidence="3">
    <name type="scientific">Pantoea ananas</name>
    <name type="common">Erwinia uredovora</name>
    <dbReference type="NCBI Taxonomy" id="553"/>
    <lineage>
        <taxon>Bacteria</taxon>
        <taxon>Pseudomonadati</taxon>
        <taxon>Pseudomonadota</taxon>
        <taxon>Gammaproteobacteria</taxon>
        <taxon>Enterobacterales</taxon>
        <taxon>Erwiniaceae</taxon>
        <taxon>Pantoea</taxon>
    </lineage>
</organism>
<dbReference type="GO" id="GO:0010181">
    <property type="term" value="F:FMN binding"/>
    <property type="evidence" value="ECO:0007669"/>
    <property type="project" value="InterPro"/>
</dbReference>
<dbReference type="GO" id="GO:0006208">
    <property type="term" value="P:pyrimidine nucleobase catabolic process"/>
    <property type="evidence" value="ECO:0007669"/>
    <property type="project" value="TreeGrafter"/>
</dbReference>
<keyword evidence="1" id="KW-0560">Oxidoreductase</keyword>
<dbReference type="AlphaFoldDB" id="A0A224AE28"/>
<evidence type="ECO:0000313" key="4">
    <source>
        <dbReference type="EMBL" id="QTC46997.1"/>
    </source>
</evidence>
<dbReference type="SMART" id="SM00903">
    <property type="entry name" value="Flavin_Reduct"/>
    <property type="match status" value="1"/>
</dbReference>
<dbReference type="EMBL" id="LC214857">
    <property type="protein sequence ID" value="BBA18125.1"/>
    <property type="molecule type" value="Genomic_DNA"/>
</dbReference>
<dbReference type="EMBL" id="CP059084">
    <property type="protein sequence ID" value="QTC46997.1"/>
    <property type="molecule type" value="Genomic_DNA"/>
</dbReference>
<evidence type="ECO:0000259" key="2">
    <source>
        <dbReference type="SMART" id="SM00903"/>
    </source>
</evidence>
<reference evidence="4" key="2">
    <citation type="submission" date="2020-07" db="EMBL/GenBank/DDBJ databases">
        <title>Genome Sequences for Panteoa spp. that cause Center Rot in Onions.</title>
        <authorList>
            <person name="Asselin J.A."/>
            <person name="Helmann T."/>
            <person name="Beer S."/>
            <person name="Stodghill P."/>
        </authorList>
    </citation>
    <scope>NUCLEOTIDE SEQUENCE</scope>
    <source>
        <strain evidence="4">OC5a</strain>
    </source>
</reference>
<dbReference type="InterPro" id="IPR002563">
    <property type="entry name" value="Flavin_Rdtase-like_dom"/>
</dbReference>
<dbReference type="RefSeq" id="WP_013027151.1">
    <property type="nucleotide sequence ID" value="NZ_AP019753.1"/>
</dbReference>
<name>A0A224AE28_PANAN</name>
<dbReference type="PROSITE" id="PS51257">
    <property type="entry name" value="PROKAR_LIPOPROTEIN"/>
    <property type="match status" value="1"/>
</dbReference>
<protein>
    <submittedName>
        <fullName evidence="3">Flavin reductase</fullName>
    </submittedName>
</protein>
<evidence type="ECO:0000313" key="3">
    <source>
        <dbReference type="EMBL" id="BBA18125.1"/>
    </source>
</evidence>